<comment type="caution">
    <text evidence="2">The sequence shown here is derived from an EMBL/GenBank/DDBJ whole genome shotgun (WGS) entry which is preliminary data.</text>
</comment>
<dbReference type="EMBL" id="AMCK01000010">
    <property type="protein sequence ID" value="EKB44974.1"/>
    <property type="molecule type" value="Genomic_DNA"/>
</dbReference>
<dbReference type="NCBIfam" id="NF010181">
    <property type="entry name" value="PRK13660.1"/>
    <property type="match status" value="1"/>
</dbReference>
<organism evidence="2 3">
    <name type="scientific">Solibacillus isronensis B3W22</name>
    <dbReference type="NCBI Taxonomy" id="1224748"/>
    <lineage>
        <taxon>Bacteria</taxon>
        <taxon>Bacillati</taxon>
        <taxon>Bacillota</taxon>
        <taxon>Bacilli</taxon>
        <taxon>Bacillales</taxon>
        <taxon>Caryophanaceae</taxon>
        <taxon>Solibacillus</taxon>
    </lineage>
</organism>
<gene>
    <name evidence="2" type="ORF">B857_02096</name>
</gene>
<evidence type="ECO:0000256" key="1">
    <source>
        <dbReference type="HAMAP-Rule" id="MF_01575"/>
    </source>
</evidence>
<protein>
    <recommendedName>
        <fullName evidence="1">UPF0398 protein B857_02096</fullName>
    </recommendedName>
</protein>
<dbReference type="AlphaFoldDB" id="K1LKX4"/>
<sequence>MHSALILLMVRQRRLMMKSLYITGYRPHELGIFNDKHPGVPVIKKALENQLRILIEDGLEWVVISGQQGVETWAAQVVLELKNDYPQLKYSIITPFLEQEKNWNEHKQETFMHIVSKADFVTSVTKRPYEAPWQFIEKDKFIIDNTDATLLVYDEENEGSPKYVLRLIQKYMEQHEEYELLMINAYDLQMVAEEMQQGDDW</sequence>
<dbReference type="Pfam" id="PF06908">
    <property type="entry name" value="YpsA"/>
    <property type="match status" value="1"/>
</dbReference>
<dbReference type="SUPFAM" id="SSF102405">
    <property type="entry name" value="MCP/YpsA-like"/>
    <property type="match status" value="1"/>
</dbReference>
<dbReference type="PATRIC" id="fig|1224748.3.peg.2076"/>
<dbReference type="Gene3D" id="3.40.50.450">
    <property type="match status" value="1"/>
</dbReference>
<comment type="similarity">
    <text evidence="1">Belongs to the UPF0398 family.</text>
</comment>
<dbReference type="HAMAP" id="MF_01575">
    <property type="entry name" value="UPF0398"/>
    <property type="match status" value="1"/>
</dbReference>
<dbReference type="Proteomes" id="UP000004738">
    <property type="component" value="Unassembled WGS sequence"/>
</dbReference>
<name>K1LKX4_9BACL</name>
<evidence type="ECO:0000313" key="2">
    <source>
        <dbReference type="EMBL" id="EKB44974.1"/>
    </source>
</evidence>
<reference evidence="2 3" key="1">
    <citation type="journal article" date="2012" name="J. Bacteriol.">
        <title>Draft Genome Sequence of Bacillus isronensis Strain B3W22, Isolated from the Upper Atmosphere.</title>
        <authorList>
            <person name="Shivaji S."/>
            <person name="Ara S."/>
            <person name="Singh S.K."/>
            <person name="Bandi S."/>
            <person name="Singh A."/>
            <person name="Pinnaka A.K."/>
        </authorList>
    </citation>
    <scope>NUCLEOTIDE SEQUENCE [LARGE SCALE GENOMIC DNA]</scope>
    <source>
        <strain evidence="2 3">B3W22</strain>
    </source>
</reference>
<evidence type="ECO:0000313" key="3">
    <source>
        <dbReference type="Proteomes" id="UP000004738"/>
    </source>
</evidence>
<dbReference type="PIRSF" id="PIRSF021290">
    <property type="entry name" value="DUF1273"/>
    <property type="match status" value="1"/>
</dbReference>
<accession>K1LKX4</accession>
<dbReference type="PANTHER" id="PTHR38440:SF1">
    <property type="entry name" value="UPF0398 PROTEIN SPR0331"/>
    <property type="match status" value="1"/>
</dbReference>
<proteinExistence type="inferred from homology"/>
<dbReference type="InterPro" id="IPR010697">
    <property type="entry name" value="YspA"/>
</dbReference>
<keyword evidence="3" id="KW-1185">Reference proteome</keyword>
<dbReference type="PANTHER" id="PTHR38440">
    <property type="entry name" value="UPF0398 PROTEIN YPSA"/>
    <property type="match status" value="1"/>
</dbReference>